<dbReference type="InterPro" id="IPR050559">
    <property type="entry name" value="P-Pant_transferase_sf"/>
</dbReference>
<keyword evidence="2" id="KW-0808">Transferase</keyword>
<evidence type="ECO:0000259" key="6">
    <source>
        <dbReference type="Pfam" id="PF22624"/>
    </source>
</evidence>
<evidence type="ECO:0000256" key="1">
    <source>
        <dbReference type="ARBA" id="ARBA00013172"/>
    </source>
</evidence>
<dbReference type="GeneID" id="4354353"/>
<name>Q0C9D9_ASPTN</name>
<dbReference type="OrthoDB" id="26719at2759"/>
<evidence type="ECO:0000259" key="5">
    <source>
        <dbReference type="Pfam" id="PF01648"/>
    </source>
</evidence>
<dbReference type="STRING" id="341663.Q0C9D9"/>
<evidence type="ECO:0000313" key="8">
    <source>
        <dbReference type="Proteomes" id="UP000007963"/>
    </source>
</evidence>
<comment type="catalytic activity">
    <reaction evidence="3">
        <text>apo-[ACP] + CoA = holo-[ACP] + adenosine 3',5'-bisphosphate + H(+)</text>
        <dbReference type="Rhea" id="RHEA:12068"/>
        <dbReference type="Rhea" id="RHEA-COMP:9685"/>
        <dbReference type="Rhea" id="RHEA-COMP:9690"/>
        <dbReference type="ChEBI" id="CHEBI:15378"/>
        <dbReference type="ChEBI" id="CHEBI:29999"/>
        <dbReference type="ChEBI" id="CHEBI:57287"/>
        <dbReference type="ChEBI" id="CHEBI:58343"/>
        <dbReference type="ChEBI" id="CHEBI:64479"/>
        <dbReference type="EC" id="2.7.8.7"/>
    </reaction>
</comment>
<dbReference type="GO" id="GO:0000287">
    <property type="term" value="F:magnesium ion binding"/>
    <property type="evidence" value="ECO:0007669"/>
    <property type="project" value="InterPro"/>
</dbReference>
<proteinExistence type="inferred from homology"/>
<dbReference type="Proteomes" id="UP000007963">
    <property type="component" value="Unassembled WGS sequence"/>
</dbReference>
<accession>Q0C9D9</accession>
<dbReference type="AlphaFoldDB" id="Q0C9D9"/>
<sequence>MFICLLSVEFTQYVMRTVCLGIGPLPLLASPLHTSILNATNPVPGPLCLHLYIQVQLISPITIFTITAITAMASIQQPTNTPLTRWYMDMRNLTNHPPLPLLDTLKPTEQEAVTRFYHQKDRQMSLASNLLKYLFVHRTCRIPWPEIIISRTPAPHKRPCFIPAADNPRAAALPTLEFNVSHQASLVALAGTSTPSPASTQQKERLLTAAPDPAATPLPSLPQVGIDITCVNERRADATPTLAALNEYVDIFAEVFSARELETIKSTAARENDPAYGYRLFYAFWALKEAYIKMTGEALLAPWLRELEFTDVRAPEPRVQHPYTGVRTWLYGKLVEDVRVEIEAFEDDYLIATAARGGKVGSAASGGGEGIDGWGPLRRITIEDVAPCARGQCQCLDGC</sequence>
<evidence type="ECO:0000256" key="3">
    <source>
        <dbReference type="ARBA" id="ARBA00050875"/>
    </source>
</evidence>
<dbReference type="SUPFAM" id="SSF56214">
    <property type="entry name" value="4'-phosphopantetheinyl transferase"/>
    <property type="match status" value="2"/>
</dbReference>
<dbReference type="VEuPathDB" id="FungiDB:ATEG_09695"/>
<evidence type="ECO:0000256" key="4">
    <source>
        <dbReference type="ARBA" id="ARBA00061672"/>
    </source>
</evidence>
<reference evidence="8" key="1">
    <citation type="submission" date="2005-09" db="EMBL/GenBank/DDBJ databases">
        <title>Annotation of the Aspergillus terreus NIH2624 genome.</title>
        <authorList>
            <person name="Birren B.W."/>
            <person name="Lander E.S."/>
            <person name="Galagan J.E."/>
            <person name="Nusbaum C."/>
            <person name="Devon K."/>
            <person name="Henn M."/>
            <person name="Ma L.-J."/>
            <person name="Jaffe D.B."/>
            <person name="Butler J."/>
            <person name="Alvarez P."/>
            <person name="Gnerre S."/>
            <person name="Grabherr M."/>
            <person name="Kleber M."/>
            <person name="Mauceli E.W."/>
            <person name="Brockman W."/>
            <person name="Rounsley S."/>
            <person name="Young S.K."/>
            <person name="LaButti K."/>
            <person name="Pushparaj V."/>
            <person name="DeCaprio D."/>
            <person name="Crawford M."/>
            <person name="Koehrsen M."/>
            <person name="Engels R."/>
            <person name="Montgomery P."/>
            <person name="Pearson M."/>
            <person name="Howarth C."/>
            <person name="Larson L."/>
            <person name="Luoma S."/>
            <person name="White J."/>
            <person name="Alvarado L."/>
            <person name="Kodira C.D."/>
            <person name="Zeng Q."/>
            <person name="Oleary S."/>
            <person name="Yandava C."/>
            <person name="Denning D.W."/>
            <person name="Nierman W.C."/>
            <person name="Milne T."/>
            <person name="Madden K."/>
        </authorList>
    </citation>
    <scope>NUCLEOTIDE SEQUENCE [LARGE SCALE GENOMIC DNA]</scope>
    <source>
        <strain evidence="8">NIH 2624 / FGSC A1156</strain>
    </source>
</reference>
<dbReference type="EMBL" id="CH476608">
    <property type="protein sequence ID" value="EAU29886.1"/>
    <property type="molecule type" value="Genomic_DNA"/>
</dbReference>
<dbReference type="RefSeq" id="XP_001218317.1">
    <property type="nucleotide sequence ID" value="XM_001218316.1"/>
</dbReference>
<dbReference type="InterPro" id="IPR037143">
    <property type="entry name" value="4-PPantetheinyl_Trfase_dom_sf"/>
</dbReference>
<evidence type="ECO:0000313" key="7">
    <source>
        <dbReference type="EMBL" id="EAU29886.1"/>
    </source>
</evidence>
<dbReference type="Pfam" id="PF01648">
    <property type="entry name" value="ACPS"/>
    <property type="match status" value="1"/>
</dbReference>
<dbReference type="InterPro" id="IPR055066">
    <property type="entry name" value="AASDHPPT_N"/>
</dbReference>
<dbReference type="PANTHER" id="PTHR12215:SF10">
    <property type="entry name" value="L-AMINOADIPATE-SEMIALDEHYDE DEHYDROGENASE-PHOSPHOPANTETHEINYL TRANSFERASE"/>
    <property type="match status" value="1"/>
</dbReference>
<feature type="domain" description="4'-phosphopantetheinyl transferase" evidence="5">
    <location>
        <begin position="223"/>
        <end position="352"/>
    </location>
</feature>
<dbReference type="GO" id="GO:0008897">
    <property type="term" value="F:holo-[acyl-carrier-protein] synthase activity"/>
    <property type="evidence" value="ECO:0007669"/>
    <property type="project" value="UniProtKB-EC"/>
</dbReference>
<dbReference type="Pfam" id="PF22624">
    <property type="entry name" value="AASDHPPT_N"/>
    <property type="match status" value="1"/>
</dbReference>
<dbReference type="HOGENOM" id="CLU_031126_1_1_1"/>
<feature type="domain" description="4'-phosphopantetheinyl transferase N-terminal" evidence="6">
    <location>
        <begin position="102"/>
        <end position="193"/>
    </location>
</feature>
<dbReference type="OMA" id="HRTCRIP"/>
<dbReference type="EC" id="2.7.8.7" evidence="1"/>
<dbReference type="InterPro" id="IPR008278">
    <property type="entry name" value="4-PPantetheinyl_Trfase_dom"/>
</dbReference>
<comment type="similarity">
    <text evidence="4">Belongs to the P-Pant transferase superfamily.</text>
</comment>
<dbReference type="Gene3D" id="3.90.470.20">
    <property type="entry name" value="4'-phosphopantetheinyl transferase domain"/>
    <property type="match status" value="2"/>
</dbReference>
<dbReference type="eggNOG" id="KOG0945">
    <property type="taxonomic scope" value="Eukaryota"/>
</dbReference>
<dbReference type="GO" id="GO:0005829">
    <property type="term" value="C:cytosol"/>
    <property type="evidence" value="ECO:0007669"/>
    <property type="project" value="TreeGrafter"/>
</dbReference>
<dbReference type="PANTHER" id="PTHR12215">
    <property type="entry name" value="PHOSPHOPANTETHEINE TRANSFERASE"/>
    <property type="match status" value="1"/>
</dbReference>
<dbReference type="GO" id="GO:0019878">
    <property type="term" value="P:lysine biosynthetic process via aminoadipic acid"/>
    <property type="evidence" value="ECO:0007669"/>
    <property type="project" value="TreeGrafter"/>
</dbReference>
<gene>
    <name evidence="7" type="ORF">ATEG_09695</name>
</gene>
<organism evidence="7 8">
    <name type="scientific">Aspergillus terreus (strain NIH 2624 / FGSC A1156)</name>
    <dbReference type="NCBI Taxonomy" id="341663"/>
    <lineage>
        <taxon>Eukaryota</taxon>
        <taxon>Fungi</taxon>
        <taxon>Dikarya</taxon>
        <taxon>Ascomycota</taxon>
        <taxon>Pezizomycotina</taxon>
        <taxon>Eurotiomycetes</taxon>
        <taxon>Eurotiomycetidae</taxon>
        <taxon>Eurotiales</taxon>
        <taxon>Aspergillaceae</taxon>
        <taxon>Aspergillus</taxon>
        <taxon>Aspergillus subgen. Circumdati</taxon>
    </lineage>
</organism>
<evidence type="ECO:0000256" key="2">
    <source>
        <dbReference type="ARBA" id="ARBA00022679"/>
    </source>
</evidence>
<protein>
    <recommendedName>
        <fullName evidence="1">holo-[acyl-carrier-protein] synthase</fullName>
        <ecNumber evidence="1">2.7.8.7</ecNumber>
    </recommendedName>
</protein>
<dbReference type="FunFam" id="3.90.470.20:FF:000023">
    <property type="entry name" value="L-aminoadipate-semialdehyde dehydrogenase-phosphopantetheinyl transferase"/>
    <property type="match status" value="1"/>
</dbReference>